<reference evidence="1" key="2">
    <citation type="submission" date="2022-05" db="EMBL/GenBank/DDBJ databases">
        <authorList>
            <person name="Proctor A.L."/>
            <person name="Phillips G.J."/>
            <person name="Wannemuehler M.J."/>
        </authorList>
    </citation>
    <scope>NUCLEOTIDE SEQUENCE</scope>
    <source>
        <strain evidence="1">ASF457</strain>
    </source>
</reference>
<dbReference type="OrthoDB" id="9804091at2"/>
<reference evidence="1" key="1">
    <citation type="journal article" date="2014" name="Genome Announc.">
        <title>Draft genome sequences of the altered schaedler flora, a defined bacterial community from gnotobiotic mice.</title>
        <authorList>
            <person name="Wannemuehler M.J."/>
            <person name="Overstreet A.M."/>
            <person name="Ward D.V."/>
            <person name="Phillips G.J."/>
        </authorList>
    </citation>
    <scope>NUCLEOTIDE SEQUENCE</scope>
    <source>
        <strain evidence="1">ASF457</strain>
    </source>
</reference>
<sequence length="158" mass="17857">MKKVPFLIDILATGFYMGKIPFMPGTFGSLVAIPAGYLCTFLPVYGKWTVFAIIFFLGVYLSDRYSIISGIEDPGCVIIDEVAGLLLFYIIFPFKPVYILAGFILFRFFDILKPFPVIFFDRIKNGWGIMLDDIAAGLYAAAVWFVVIKILQYYNIAL</sequence>
<dbReference type="CDD" id="cd06971">
    <property type="entry name" value="PgpA"/>
    <property type="match status" value="1"/>
</dbReference>
<organism evidence="1 2">
    <name type="scientific">Mucispirillum schaedleri ASF457</name>
    <dbReference type="NCBI Taxonomy" id="1379858"/>
    <lineage>
        <taxon>Bacteria</taxon>
        <taxon>Pseudomonadati</taxon>
        <taxon>Deferribacterota</taxon>
        <taxon>Deferribacteres</taxon>
        <taxon>Deferribacterales</taxon>
        <taxon>Mucispirillaceae</taxon>
        <taxon>Mucispirillum</taxon>
    </lineage>
</organism>
<keyword evidence="2" id="KW-1185">Reference proteome</keyword>
<dbReference type="Proteomes" id="UP000017429">
    <property type="component" value="Chromosome"/>
</dbReference>
<dbReference type="eggNOG" id="COG1267">
    <property type="taxonomic scope" value="Bacteria"/>
</dbReference>
<dbReference type="KEGG" id="msch:N508_001067"/>
<name>V2RMH1_9BACT</name>
<keyword evidence="1" id="KW-0378">Hydrolase</keyword>
<proteinExistence type="predicted"/>
<dbReference type="InterPro" id="IPR026037">
    <property type="entry name" value="PgpA"/>
</dbReference>
<dbReference type="InterPro" id="IPR007686">
    <property type="entry name" value="YutG/PgpA"/>
</dbReference>
<dbReference type="GO" id="GO:0006629">
    <property type="term" value="P:lipid metabolic process"/>
    <property type="evidence" value="ECO:0007669"/>
    <property type="project" value="InterPro"/>
</dbReference>
<dbReference type="RefSeq" id="WP_023275363.1">
    <property type="nucleotide sequence ID" value="NZ_CP097562.1"/>
</dbReference>
<dbReference type="PIRSF" id="PIRSF006162">
    <property type="entry name" value="PgpA"/>
    <property type="match status" value="1"/>
</dbReference>
<dbReference type="EMBL" id="CP097562">
    <property type="protein sequence ID" value="USF23992.1"/>
    <property type="molecule type" value="Genomic_DNA"/>
</dbReference>
<reference evidence="1" key="3">
    <citation type="submission" date="2022-06" db="EMBL/GenBank/DDBJ databases">
        <title>Resources to Facilitate Use of the Altered Schaedler Flora (ASF) Mouse Model to Study Microbiome Function.</title>
        <authorList>
            <person name="Proctor A."/>
            <person name="Parvinroo S."/>
            <person name="Richie T."/>
            <person name="Jia X."/>
            <person name="Lee S.T.M."/>
            <person name="Karp P.D."/>
            <person name="Paley S."/>
            <person name="Kostic A.D."/>
            <person name="Pierre J.F."/>
            <person name="Wannemuehler M.J."/>
            <person name="Phillips G.J."/>
        </authorList>
    </citation>
    <scope>NUCLEOTIDE SEQUENCE</scope>
    <source>
        <strain evidence="1">ASF457</strain>
    </source>
</reference>
<dbReference type="EC" id="3.1.3.27" evidence="1"/>
<dbReference type="Pfam" id="PF04608">
    <property type="entry name" value="PgpA"/>
    <property type="match status" value="1"/>
</dbReference>
<dbReference type="InterPro" id="IPR036681">
    <property type="entry name" value="PgpA-like_sf"/>
</dbReference>
<dbReference type="AlphaFoldDB" id="V2RMH1"/>
<evidence type="ECO:0000313" key="1">
    <source>
        <dbReference type="EMBL" id="USF23992.1"/>
    </source>
</evidence>
<dbReference type="PANTHER" id="PTHR36305">
    <property type="entry name" value="PHOSPHATIDYLGLYCEROPHOSPHATASE A"/>
    <property type="match status" value="1"/>
</dbReference>
<evidence type="ECO:0000313" key="2">
    <source>
        <dbReference type="Proteomes" id="UP000017429"/>
    </source>
</evidence>
<dbReference type="GO" id="GO:0008962">
    <property type="term" value="F:phosphatidylglycerophosphatase activity"/>
    <property type="evidence" value="ECO:0007669"/>
    <property type="project" value="UniProtKB-EC"/>
</dbReference>
<dbReference type="PANTHER" id="PTHR36305:SF1">
    <property type="entry name" value="PHOSPHATIDYLGLYCEROPHOSPHATASE A"/>
    <property type="match status" value="1"/>
</dbReference>
<accession>V2RMH1</accession>
<dbReference type="SUPFAM" id="SSF101307">
    <property type="entry name" value="YutG-like"/>
    <property type="match status" value="1"/>
</dbReference>
<gene>
    <name evidence="1" type="primary">pgpA</name>
    <name evidence="1" type="ORF">N508_001067</name>
</gene>
<protein>
    <submittedName>
        <fullName evidence="1">Phosphatidylglycerophosphatase A</fullName>
        <ecNumber evidence="1">3.1.3.27</ecNumber>
    </submittedName>
</protein>